<gene>
    <name evidence="3" type="ORF">P7K49_026644</name>
</gene>
<reference evidence="3 4" key="1">
    <citation type="submission" date="2023-05" db="EMBL/GenBank/DDBJ databases">
        <title>B98-5 Cell Line De Novo Hybrid Assembly: An Optical Mapping Approach.</title>
        <authorList>
            <person name="Kananen K."/>
            <person name="Auerbach J.A."/>
            <person name="Kautto E."/>
            <person name="Blachly J.S."/>
        </authorList>
    </citation>
    <scope>NUCLEOTIDE SEQUENCE [LARGE SCALE GENOMIC DNA]</scope>
    <source>
        <strain evidence="3">B95-8</strain>
        <tissue evidence="3">Cell line</tissue>
    </source>
</reference>
<evidence type="ECO:0000313" key="4">
    <source>
        <dbReference type="Proteomes" id="UP001266305"/>
    </source>
</evidence>
<evidence type="ECO:0000259" key="2">
    <source>
        <dbReference type="Pfam" id="PF23210"/>
    </source>
</evidence>
<proteinExistence type="predicted"/>
<dbReference type="InterPro" id="IPR055408">
    <property type="entry name" value="HEAT_MROH2B-like"/>
</dbReference>
<protein>
    <recommendedName>
        <fullName evidence="2">MROH2B-like HEAT-repeats domain-containing protein</fullName>
    </recommendedName>
</protein>
<name>A0ABQ9UF64_SAGOE</name>
<feature type="domain" description="MROH2B-like HEAT-repeats" evidence="2">
    <location>
        <begin position="90"/>
        <end position="136"/>
    </location>
</feature>
<feature type="region of interest" description="Disordered" evidence="1">
    <location>
        <begin position="1"/>
        <end position="29"/>
    </location>
</feature>
<dbReference type="Pfam" id="PF23210">
    <property type="entry name" value="HEAT_Maestro_2"/>
    <property type="match status" value="1"/>
</dbReference>
<sequence length="155" mass="16767">MHPGKHGGHMRETSSEGQQPHPKARVSPGQTVGVFGAWESQLPVPRSLRAGDRVVGQSNHSRELLSRAALLELGCSLMEVDGGGKTQVWMQAQTRVKRAVVQVISAMAHHGYLEQPGGEAMIEYIVQQCALPPEQEDVTITAVPTVPQVGSVYLR</sequence>
<dbReference type="Proteomes" id="UP001266305">
    <property type="component" value="Unassembled WGS sequence"/>
</dbReference>
<accession>A0ABQ9UF64</accession>
<dbReference type="EMBL" id="JASSZA010000013">
    <property type="protein sequence ID" value="KAK2095228.1"/>
    <property type="molecule type" value="Genomic_DNA"/>
</dbReference>
<evidence type="ECO:0000313" key="3">
    <source>
        <dbReference type="EMBL" id="KAK2095228.1"/>
    </source>
</evidence>
<comment type="caution">
    <text evidence="3">The sequence shown here is derived from an EMBL/GenBank/DDBJ whole genome shotgun (WGS) entry which is preliminary data.</text>
</comment>
<keyword evidence="4" id="KW-1185">Reference proteome</keyword>
<evidence type="ECO:0000256" key="1">
    <source>
        <dbReference type="SAM" id="MobiDB-lite"/>
    </source>
</evidence>
<organism evidence="3 4">
    <name type="scientific">Saguinus oedipus</name>
    <name type="common">Cotton-top tamarin</name>
    <name type="synonym">Oedipomidas oedipus</name>
    <dbReference type="NCBI Taxonomy" id="9490"/>
    <lineage>
        <taxon>Eukaryota</taxon>
        <taxon>Metazoa</taxon>
        <taxon>Chordata</taxon>
        <taxon>Craniata</taxon>
        <taxon>Vertebrata</taxon>
        <taxon>Euteleostomi</taxon>
        <taxon>Mammalia</taxon>
        <taxon>Eutheria</taxon>
        <taxon>Euarchontoglires</taxon>
        <taxon>Primates</taxon>
        <taxon>Haplorrhini</taxon>
        <taxon>Platyrrhini</taxon>
        <taxon>Cebidae</taxon>
        <taxon>Callitrichinae</taxon>
        <taxon>Saguinus</taxon>
    </lineage>
</organism>